<dbReference type="Pfam" id="PF00067">
    <property type="entry name" value="p450"/>
    <property type="match status" value="1"/>
</dbReference>
<dbReference type="AlphaFoldDB" id="A0A1L9X7B7"/>
<proteinExistence type="inferred from homology"/>
<comment type="similarity">
    <text evidence="2 8">Belongs to the cytochrome P450 family.</text>
</comment>
<dbReference type="PANTHER" id="PTHR24305:SF172">
    <property type="entry name" value="P450, PUTATIVE (EUROFUNG)-RELATED"/>
    <property type="match status" value="1"/>
</dbReference>
<dbReference type="GO" id="GO:0005506">
    <property type="term" value="F:iron ion binding"/>
    <property type="evidence" value="ECO:0007669"/>
    <property type="project" value="InterPro"/>
</dbReference>
<evidence type="ECO:0000256" key="4">
    <source>
        <dbReference type="ARBA" id="ARBA00023002"/>
    </source>
</evidence>
<dbReference type="Gene3D" id="1.10.630.10">
    <property type="entry name" value="Cytochrome P450"/>
    <property type="match status" value="1"/>
</dbReference>
<evidence type="ECO:0000256" key="2">
    <source>
        <dbReference type="ARBA" id="ARBA00010617"/>
    </source>
</evidence>
<dbReference type="SUPFAM" id="SSF48264">
    <property type="entry name" value="Cytochrome P450"/>
    <property type="match status" value="1"/>
</dbReference>
<reference evidence="10" key="1">
    <citation type="journal article" date="2017" name="Genome Biol.">
        <title>Comparative genomics reveals high biological diversity and specific adaptations in the industrially and medically important fungal genus Aspergillus.</title>
        <authorList>
            <person name="de Vries R.P."/>
            <person name="Riley R."/>
            <person name="Wiebenga A."/>
            <person name="Aguilar-Osorio G."/>
            <person name="Amillis S."/>
            <person name="Uchima C.A."/>
            <person name="Anderluh G."/>
            <person name="Asadollahi M."/>
            <person name="Askin M."/>
            <person name="Barry K."/>
            <person name="Battaglia E."/>
            <person name="Bayram O."/>
            <person name="Benocci T."/>
            <person name="Braus-Stromeyer S.A."/>
            <person name="Caldana C."/>
            <person name="Canovas D."/>
            <person name="Cerqueira G.C."/>
            <person name="Chen F."/>
            <person name="Chen W."/>
            <person name="Choi C."/>
            <person name="Clum A."/>
            <person name="Dos Santos R.A."/>
            <person name="Damasio A.R."/>
            <person name="Diallinas G."/>
            <person name="Emri T."/>
            <person name="Fekete E."/>
            <person name="Flipphi M."/>
            <person name="Freyberg S."/>
            <person name="Gallo A."/>
            <person name="Gournas C."/>
            <person name="Habgood R."/>
            <person name="Hainaut M."/>
            <person name="Harispe M.L."/>
            <person name="Henrissat B."/>
            <person name="Hilden K.S."/>
            <person name="Hope R."/>
            <person name="Hossain A."/>
            <person name="Karabika E."/>
            <person name="Karaffa L."/>
            <person name="Karanyi Z."/>
            <person name="Krasevec N."/>
            <person name="Kuo A."/>
            <person name="Kusch H."/>
            <person name="LaButti K."/>
            <person name="Lagendijk E.L."/>
            <person name="Lapidus A."/>
            <person name="Levasseur A."/>
            <person name="Lindquist E."/>
            <person name="Lipzen A."/>
            <person name="Logrieco A.F."/>
            <person name="MacCabe A."/>
            <person name="Maekelae M.R."/>
            <person name="Malavazi I."/>
            <person name="Melin P."/>
            <person name="Meyer V."/>
            <person name="Mielnichuk N."/>
            <person name="Miskei M."/>
            <person name="Molnar A.P."/>
            <person name="Mule G."/>
            <person name="Ngan C.Y."/>
            <person name="Orejas M."/>
            <person name="Orosz E."/>
            <person name="Ouedraogo J.P."/>
            <person name="Overkamp K.M."/>
            <person name="Park H.-S."/>
            <person name="Perrone G."/>
            <person name="Piumi F."/>
            <person name="Punt P.J."/>
            <person name="Ram A.F."/>
            <person name="Ramon A."/>
            <person name="Rauscher S."/>
            <person name="Record E."/>
            <person name="Riano-Pachon D.M."/>
            <person name="Robert V."/>
            <person name="Roehrig J."/>
            <person name="Ruller R."/>
            <person name="Salamov A."/>
            <person name="Salih N.S."/>
            <person name="Samson R.A."/>
            <person name="Sandor E."/>
            <person name="Sanguinetti M."/>
            <person name="Schuetze T."/>
            <person name="Sepcic K."/>
            <person name="Shelest E."/>
            <person name="Sherlock G."/>
            <person name="Sophianopoulou V."/>
            <person name="Squina F.M."/>
            <person name="Sun H."/>
            <person name="Susca A."/>
            <person name="Todd R.B."/>
            <person name="Tsang A."/>
            <person name="Unkles S.E."/>
            <person name="van de Wiele N."/>
            <person name="van Rossen-Uffink D."/>
            <person name="Oliveira J.V."/>
            <person name="Vesth T.C."/>
            <person name="Visser J."/>
            <person name="Yu J.-H."/>
            <person name="Zhou M."/>
            <person name="Andersen M.R."/>
            <person name="Archer D.B."/>
            <person name="Baker S.E."/>
            <person name="Benoit I."/>
            <person name="Brakhage A.A."/>
            <person name="Braus G.H."/>
            <person name="Fischer R."/>
            <person name="Frisvad J.C."/>
            <person name="Goldman G.H."/>
            <person name="Houbraken J."/>
            <person name="Oakley B."/>
            <person name="Pocsi I."/>
            <person name="Scazzocchio C."/>
            <person name="Seiboth B."/>
            <person name="vanKuyk P.A."/>
            <person name="Wortman J."/>
            <person name="Dyer P.S."/>
            <person name="Grigoriev I.V."/>
        </authorList>
    </citation>
    <scope>NUCLEOTIDE SEQUENCE [LARGE SCALE GENOMIC DNA]</scope>
    <source>
        <strain evidence="10">ATCC 16872 / CBS 172.66 / WB 5094</strain>
    </source>
</reference>
<dbReference type="STRING" id="690307.A0A1L9X7B7"/>
<dbReference type="VEuPathDB" id="FungiDB:ASPACDRAFT_19942"/>
<keyword evidence="6 8" id="KW-0503">Monooxygenase</keyword>
<evidence type="ECO:0000256" key="5">
    <source>
        <dbReference type="ARBA" id="ARBA00023004"/>
    </source>
</evidence>
<evidence type="ECO:0000256" key="7">
    <source>
        <dbReference type="PIRSR" id="PIRSR602401-1"/>
    </source>
</evidence>
<accession>A0A1L9X7B7</accession>
<protein>
    <submittedName>
        <fullName evidence="9">Uncharacterized protein</fullName>
    </submittedName>
</protein>
<evidence type="ECO:0000256" key="1">
    <source>
        <dbReference type="ARBA" id="ARBA00001971"/>
    </source>
</evidence>
<evidence type="ECO:0000313" key="9">
    <source>
        <dbReference type="EMBL" id="OJK04331.1"/>
    </source>
</evidence>
<dbReference type="InterPro" id="IPR017972">
    <property type="entry name" value="Cyt_P450_CS"/>
</dbReference>
<dbReference type="PANTHER" id="PTHR24305">
    <property type="entry name" value="CYTOCHROME P450"/>
    <property type="match status" value="1"/>
</dbReference>
<dbReference type="Proteomes" id="UP000184546">
    <property type="component" value="Unassembled WGS sequence"/>
</dbReference>
<dbReference type="GeneID" id="30972726"/>
<feature type="binding site" description="axial binding residue" evidence="7">
    <location>
        <position position="464"/>
    </location>
    <ligand>
        <name>heme</name>
        <dbReference type="ChEBI" id="CHEBI:30413"/>
    </ligand>
    <ligandPart>
        <name>Fe</name>
        <dbReference type="ChEBI" id="CHEBI:18248"/>
    </ligandPart>
</feature>
<dbReference type="InterPro" id="IPR001128">
    <property type="entry name" value="Cyt_P450"/>
</dbReference>
<evidence type="ECO:0000313" key="10">
    <source>
        <dbReference type="Proteomes" id="UP000184546"/>
    </source>
</evidence>
<name>A0A1L9X7B7_ASPA1</name>
<dbReference type="GO" id="GO:0016705">
    <property type="term" value="F:oxidoreductase activity, acting on paired donors, with incorporation or reduction of molecular oxygen"/>
    <property type="evidence" value="ECO:0007669"/>
    <property type="project" value="InterPro"/>
</dbReference>
<evidence type="ECO:0000256" key="3">
    <source>
        <dbReference type="ARBA" id="ARBA00022723"/>
    </source>
</evidence>
<keyword evidence="7 8" id="KW-0349">Heme</keyword>
<dbReference type="RefSeq" id="XP_020060670.1">
    <property type="nucleotide sequence ID" value="XM_020198912.1"/>
</dbReference>
<organism evidence="9 10">
    <name type="scientific">Aspergillus aculeatus (strain ATCC 16872 / CBS 172.66 / WB 5094)</name>
    <dbReference type="NCBI Taxonomy" id="690307"/>
    <lineage>
        <taxon>Eukaryota</taxon>
        <taxon>Fungi</taxon>
        <taxon>Dikarya</taxon>
        <taxon>Ascomycota</taxon>
        <taxon>Pezizomycotina</taxon>
        <taxon>Eurotiomycetes</taxon>
        <taxon>Eurotiomycetidae</taxon>
        <taxon>Eurotiales</taxon>
        <taxon>Aspergillaceae</taxon>
        <taxon>Aspergillus</taxon>
        <taxon>Aspergillus subgen. Circumdati</taxon>
    </lineage>
</organism>
<dbReference type="PRINTS" id="PR00385">
    <property type="entry name" value="P450"/>
</dbReference>
<dbReference type="CDD" id="cd11061">
    <property type="entry name" value="CYP67-like"/>
    <property type="match status" value="1"/>
</dbReference>
<dbReference type="OrthoDB" id="2789670at2759"/>
<keyword evidence="5 7" id="KW-0408">Iron</keyword>
<gene>
    <name evidence="9" type="ORF">ASPACDRAFT_19942</name>
</gene>
<comment type="cofactor">
    <cofactor evidence="1 7">
        <name>heme</name>
        <dbReference type="ChEBI" id="CHEBI:30413"/>
    </cofactor>
</comment>
<dbReference type="InterPro" id="IPR002401">
    <property type="entry name" value="Cyt_P450_E_grp-I"/>
</dbReference>
<sequence>MLALVFFAAATFCSVSYLFILPIVRYVHDPKGLRKYPGFSPLSGFTDLRHIYLSACGYRSKELYEAHRRAPILRTGPNSLSFGDTQAIKDIYGHSTPCFKDLNYVVLGGSHTHLFDVVDKSDHARQRKTLSAAFAIKNLERWESKVAQTTARLLKAMDAHCTTPLPAGQTIPNPADVSLDFNKWVYLFTIEAINKIALSSTMDLLDKGTDEVTAQKKDGTVYRARYREAQAQTAYAQSVFVWDYKHYPWLARLSKLHPEWRTVWKQAAPWDDVVYHQAQTRLQRYLAGERLDDFFSALMDDKQGQPNNLEWGAILAQVGAIINAGSDTTAIALTQVLDLLIRHPVQLSTLREELDAVLDPTETVAPYDKVKSLPYLQACLDEALRLLPPTSAALPRRTPPEGARILGEWIPGDTSVSLPIYAAHRDPAVFPDPEAYRPERWLHEPDRRRMEPFFIPFSAGARGCLGRNISYLEQTVVLASVVHRYGFALASEDWEIKRHEAFNLSLGAMPVKIWRRELGDD</sequence>
<dbReference type="InterPro" id="IPR050121">
    <property type="entry name" value="Cytochrome_P450_monoxygenase"/>
</dbReference>
<keyword evidence="4 8" id="KW-0560">Oxidoreductase</keyword>
<keyword evidence="3 7" id="KW-0479">Metal-binding</keyword>
<dbReference type="GO" id="GO:0020037">
    <property type="term" value="F:heme binding"/>
    <property type="evidence" value="ECO:0007669"/>
    <property type="project" value="InterPro"/>
</dbReference>
<keyword evidence="10" id="KW-1185">Reference proteome</keyword>
<evidence type="ECO:0000256" key="8">
    <source>
        <dbReference type="RuleBase" id="RU000461"/>
    </source>
</evidence>
<evidence type="ECO:0000256" key="6">
    <source>
        <dbReference type="ARBA" id="ARBA00023033"/>
    </source>
</evidence>
<dbReference type="EMBL" id="KV878970">
    <property type="protein sequence ID" value="OJK04331.1"/>
    <property type="molecule type" value="Genomic_DNA"/>
</dbReference>
<dbReference type="OMA" id="WINLWTI"/>
<dbReference type="GO" id="GO:0004497">
    <property type="term" value="F:monooxygenase activity"/>
    <property type="evidence" value="ECO:0007669"/>
    <property type="project" value="UniProtKB-KW"/>
</dbReference>
<dbReference type="PROSITE" id="PS00086">
    <property type="entry name" value="CYTOCHROME_P450"/>
    <property type="match status" value="1"/>
</dbReference>
<dbReference type="PRINTS" id="PR00463">
    <property type="entry name" value="EP450I"/>
</dbReference>
<dbReference type="InterPro" id="IPR036396">
    <property type="entry name" value="Cyt_P450_sf"/>
</dbReference>